<proteinExistence type="predicted"/>
<dbReference type="EMBL" id="JAECZC010000007">
    <property type="protein sequence ID" value="MBH8561652.1"/>
    <property type="molecule type" value="Genomic_DNA"/>
</dbReference>
<gene>
    <name evidence="1" type="ORF">I8748_05570</name>
</gene>
<sequence length="165" mass="18768">MNRDEALKHQQFNQPCYYTEDAFPKLKGKPLYIWELGETTAQVGETPPTITQTGQSLPKVWMRLRELTSTDIPMTKHEIIAADPLEEASLEAGRALALLIDWLNGEIPQLMHHQATLLAADLLHALPEAFKETTMMNQLKLRAERRFEIKTDALPTHNPQPTTDK</sequence>
<accession>A0A8J7HL52</accession>
<name>A0A8J7HL52_9NOST</name>
<organism evidence="1 2">
    <name type="scientific">Amazonocrinis nigriterrae CENA67</name>
    <dbReference type="NCBI Taxonomy" id="2794033"/>
    <lineage>
        <taxon>Bacteria</taxon>
        <taxon>Bacillati</taxon>
        <taxon>Cyanobacteriota</taxon>
        <taxon>Cyanophyceae</taxon>
        <taxon>Nostocales</taxon>
        <taxon>Nostocaceae</taxon>
        <taxon>Amazonocrinis</taxon>
        <taxon>Amazonocrinis nigriterrae</taxon>
    </lineage>
</organism>
<dbReference type="Proteomes" id="UP000632766">
    <property type="component" value="Unassembled WGS sequence"/>
</dbReference>
<keyword evidence="2" id="KW-1185">Reference proteome</keyword>
<reference evidence="1 2" key="1">
    <citation type="journal article" date="2021" name="Int. J. Syst. Evol. Microbiol.">
        <title>Amazonocrinis nigriterrae gen. nov., sp. nov., Atlanticothrix silvestris gen. nov., sp. nov. and Dendronalium phyllosphericum gen. nov., sp. nov., nostocacean cyanobacteria from Brazilian environments.</title>
        <authorList>
            <person name="Alvarenga D.O."/>
            <person name="Andreote A.P.D."/>
            <person name="Branco L.H.Z."/>
            <person name="Delbaje E."/>
            <person name="Cruz R.B."/>
            <person name="Varani A.M."/>
            <person name="Fiore M.F."/>
        </authorList>
    </citation>
    <scope>NUCLEOTIDE SEQUENCE [LARGE SCALE GENOMIC DNA]</scope>
    <source>
        <strain evidence="1 2">CENA67</strain>
    </source>
</reference>
<protein>
    <submittedName>
        <fullName evidence="1">Uncharacterized protein</fullName>
    </submittedName>
</protein>
<dbReference type="RefSeq" id="WP_198123658.1">
    <property type="nucleotide sequence ID" value="NZ_JAECZC010000007.1"/>
</dbReference>
<comment type="caution">
    <text evidence="1">The sequence shown here is derived from an EMBL/GenBank/DDBJ whole genome shotgun (WGS) entry which is preliminary data.</text>
</comment>
<evidence type="ECO:0000313" key="2">
    <source>
        <dbReference type="Proteomes" id="UP000632766"/>
    </source>
</evidence>
<dbReference type="AlphaFoldDB" id="A0A8J7HL52"/>
<evidence type="ECO:0000313" key="1">
    <source>
        <dbReference type="EMBL" id="MBH8561652.1"/>
    </source>
</evidence>